<dbReference type="CDD" id="cd13128">
    <property type="entry name" value="MATE_Wzx_like"/>
    <property type="match status" value="1"/>
</dbReference>
<evidence type="ECO:0000256" key="3">
    <source>
        <dbReference type="ARBA" id="ARBA00022692"/>
    </source>
</evidence>
<dbReference type="PANTHER" id="PTHR30250:SF27">
    <property type="entry name" value="POLYSACCHARIDE BIOSYNTHESIS PROTEIN"/>
    <property type="match status" value="1"/>
</dbReference>
<dbReference type="Proteomes" id="UP001140258">
    <property type="component" value="Unassembled WGS sequence"/>
</dbReference>
<proteinExistence type="predicted"/>
<organism evidence="7 8">
    <name type="scientific">Methanococcus voltae PS</name>
    <dbReference type="NCBI Taxonomy" id="523842"/>
    <lineage>
        <taxon>Archaea</taxon>
        <taxon>Methanobacteriati</taxon>
        <taxon>Methanobacteriota</taxon>
        <taxon>Methanomada group</taxon>
        <taxon>Methanococci</taxon>
        <taxon>Methanococcales</taxon>
        <taxon>Methanococcaceae</taxon>
        <taxon>Methanococcus</taxon>
    </lineage>
</organism>
<feature type="transmembrane region" description="Helical" evidence="6">
    <location>
        <begin position="127"/>
        <end position="150"/>
    </location>
</feature>
<dbReference type="InterPro" id="IPR002797">
    <property type="entry name" value="Polysacc_synth"/>
</dbReference>
<feature type="transmembrane region" description="Helical" evidence="6">
    <location>
        <begin position="316"/>
        <end position="334"/>
    </location>
</feature>
<keyword evidence="2" id="KW-1003">Cell membrane</keyword>
<feature type="transmembrane region" description="Helical" evidence="6">
    <location>
        <begin position="445"/>
        <end position="464"/>
    </location>
</feature>
<evidence type="ECO:0000256" key="2">
    <source>
        <dbReference type="ARBA" id="ARBA00022475"/>
    </source>
</evidence>
<feature type="transmembrane region" description="Helical" evidence="6">
    <location>
        <begin position="162"/>
        <end position="184"/>
    </location>
</feature>
<feature type="transmembrane region" description="Helical" evidence="6">
    <location>
        <begin position="44"/>
        <end position="66"/>
    </location>
</feature>
<sequence>MSYKQKAFEGISWNFMLRVLAGPIGYGVRMLYANYLPKTEVGLFYAMLDLLSILAVFRGLGVSYSLSVFIPKFKAKNDYKSIKSSVNFVFLFQTAFMLLMVALLLLLSPYVVNNYLNSTGQYTSNLLIAFDAFMIMVVGYFFFDGLLTIIRNILTGFQKQKYLATIIPSNITSIFLISVILLILGVNNVFVPVIAYSIVPILLIIIYGYLIFKKVYPEYFSTKSKISKDLSSQLLKFGVPLTLNSATSVILTCIDGVFLTIFTGLIAVAEYRNVATPTVTLLNMAVGSISVVLLPIISELWTLGKLKELNYAITNVFKYLMAMTLPLIIFLSYYTSEFITVFFNSSYLPVADAVRVLMASTLFSSVNAICFTILMGVGKPQIVTKFLYIGVLVNVILNFLLVPPFGSLGASITTLISYMIIQVLIGKYIKKNMKLEIKYKESFKLIIIGLLSLIPGILLNNFISLDLWKLLAGSIVYLVTYLMMVFGLKIIDIEEIISLVKK</sequence>
<feature type="transmembrane region" description="Helical" evidence="6">
    <location>
        <begin position="281"/>
        <end position="304"/>
    </location>
</feature>
<dbReference type="Pfam" id="PF01943">
    <property type="entry name" value="Polysacc_synt"/>
    <property type="match status" value="1"/>
</dbReference>
<protein>
    <submittedName>
        <fullName evidence="7">O-antigen/teichoic acid export membrane protein</fullName>
    </submittedName>
</protein>
<keyword evidence="5 6" id="KW-0472">Membrane</keyword>
<feature type="transmembrane region" description="Helical" evidence="6">
    <location>
        <begin position="12"/>
        <end position="32"/>
    </location>
</feature>
<feature type="transmembrane region" description="Helical" evidence="6">
    <location>
        <begin position="249"/>
        <end position="269"/>
    </location>
</feature>
<dbReference type="InterPro" id="IPR050833">
    <property type="entry name" value="Poly_Biosynth_Transport"/>
</dbReference>
<keyword evidence="3 6" id="KW-0812">Transmembrane</keyword>
<dbReference type="RefSeq" id="WP_259051618.1">
    <property type="nucleotide sequence ID" value="NZ_JANUCQ010000002.1"/>
</dbReference>
<evidence type="ECO:0000313" key="7">
    <source>
        <dbReference type="EMBL" id="MCS3922227.1"/>
    </source>
</evidence>
<evidence type="ECO:0000256" key="4">
    <source>
        <dbReference type="ARBA" id="ARBA00022989"/>
    </source>
</evidence>
<feature type="transmembrane region" description="Helical" evidence="6">
    <location>
        <begin position="190"/>
        <end position="212"/>
    </location>
</feature>
<feature type="transmembrane region" description="Helical" evidence="6">
    <location>
        <begin position="354"/>
        <end position="374"/>
    </location>
</feature>
<evidence type="ECO:0000256" key="6">
    <source>
        <dbReference type="SAM" id="Phobius"/>
    </source>
</evidence>
<comment type="caution">
    <text evidence="7">The sequence shown here is derived from an EMBL/GenBank/DDBJ whole genome shotgun (WGS) entry which is preliminary data.</text>
</comment>
<accession>A0ABT2EW96</accession>
<keyword evidence="8" id="KW-1185">Reference proteome</keyword>
<reference evidence="7" key="1">
    <citation type="submission" date="2022-08" db="EMBL/GenBank/DDBJ databases">
        <title>Genomic Encyclopedia of Type Strains, Phase V (KMG-V): Genome sequencing to study the core and pangenomes of soil and plant-associated prokaryotes.</title>
        <authorList>
            <person name="Whitman W."/>
        </authorList>
    </citation>
    <scope>NUCLEOTIDE SEQUENCE</scope>
    <source>
        <strain evidence="7">PS</strain>
    </source>
</reference>
<evidence type="ECO:0000256" key="1">
    <source>
        <dbReference type="ARBA" id="ARBA00004651"/>
    </source>
</evidence>
<feature type="transmembrane region" description="Helical" evidence="6">
    <location>
        <begin position="470"/>
        <end position="491"/>
    </location>
</feature>
<feature type="transmembrane region" description="Helical" evidence="6">
    <location>
        <begin position="86"/>
        <end position="107"/>
    </location>
</feature>
<keyword evidence="4 6" id="KW-1133">Transmembrane helix</keyword>
<dbReference type="EMBL" id="JANUCQ010000002">
    <property type="protein sequence ID" value="MCS3922227.1"/>
    <property type="molecule type" value="Genomic_DNA"/>
</dbReference>
<name>A0ABT2EW96_METVO</name>
<feature type="transmembrane region" description="Helical" evidence="6">
    <location>
        <begin position="408"/>
        <end position="425"/>
    </location>
</feature>
<evidence type="ECO:0000313" key="8">
    <source>
        <dbReference type="Proteomes" id="UP001140258"/>
    </source>
</evidence>
<gene>
    <name evidence="7" type="ORF">M2325_000912</name>
</gene>
<evidence type="ECO:0000256" key="5">
    <source>
        <dbReference type="ARBA" id="ARBA00023136"/>
    </source>
</evidence>
<feature type="transmembrane region" description="Helical" evidence="6">
    <location>
        <begin position="386"/>
        <end position="402"/>
    </location>
</feature>
<dbReference type="PANTHER" id="PTHR30250">
    <property type="entry name" value="PST FAMILY PREDICTED COLANIC ACID TRANSPORTER"/>
    <property type="match status" value="1"/>
</dbReference>
<comment type="subcellular location">
    <subcellularLocation>
        <location evidence="1">Cell membrane</location>
        <topology evidence="1">Multi-pass membrane protein</topology>
    </subcellularLocation>
</comment>